<comment type="caution">
    <text evidence="1">The sequence shown here is derived from an EMBL/GenBank/DDBJ whole genome shotgun (WGS) entry which is preliminary data.</text>
</comment>
<gene>
    <name evidence="1" type="ORF">L6164_031075</name>
</gene>
<accession>A0ACB9LEP3</accession>
<keyword evidence="2" id="KW-1185">Reference proteome</keyword>
<dbReference type="Proteomes" id="UP000828941">
    <property type="component" value="Chromosome 12"/>
</dbReference>
<evidence type="ECO:0000313" key="1">
    <source>
        <dbReference type="EMBL" id="KAI4307951.1"/>
    </source>
</evidence>
<organism evidence="1 2">
    <name type="scientific">Bauhinia variegata</name>
    <name type="common">Purple orchid tree</name>
    <name type="synonym">Phanera variegata</name>
    <dbReference type="NCBI Taxonomy" id="167791"/>
    <lineage>
        <taxon>Eukaryota</taxon>
        <taxon>Viridiplantae</taxon>
        <taxon>Streptophyta</taxon>
        <taxon>Embryophyta</taxon>
        <taxon>Tracheophyta</taxon>
        <taxon>Spermatophyta</taxon>
        <taxon>Magnoliopsida</taxon>
        <taxon>eudicotyledons</taxon>
        <taxon>Gunneridae</taxon>
        <taxon>Pentapetalae</taxon>
        <taxon>rosids</taxon>
        <taxon>fabids</taxon>
        <taxon>Fabales</taxon>
        <taxon>Fabaceae</taxon>
        <taxon>Cercidoideae</taxon>
        <taxon>Cercideae</taxon>
        <taxon>Bauhiniinae</taxon>
        <taxon>Bauhinia</taxon>
    </lineage>
</organism>
<proteinExistence type="predicted"/>
<name>A0ACB9LEP3_BAUVA</name>
<evidence type="ECO:0000313" key="2">
    <source>
        <dbReference type="Proteomes" id="UP000828941"/>
    </source>
</evidence>
<sequence>MEGVGPRLGRASSRYGTPAVFSGPVRKWKKKWVQVSSASVSYHNSQSQSLTNANSNNNNNNNGGSRLFLRRWTPITAPSTTPAGTADNISGEEPPRRKFRYTPISVLEEQKKVEIRKAEYEAATETDKSTARPANVSPEIPGKVNSNKISEIETQDSDMKQWDLDLGLSGSHRNNRPSDVQLKSA</sequence>
<dbReference type="EMBL" id="CM039437">
    <property type="protein sequence ID" value="KAI4307951.1"/>
    <property type="molecule type" value="Genomic_DNA"/>
</dbReference>
<reference evidence="1 2" key="1">
    <citation type="journal article" date="2022" name="DNA Res.">
        <title>Chromosomal-level genome assembly of the orchid tree Bauhinia variegata (Leguminosae; Cercidoideae) supports the allotetraploid origin hypothesis of Bauhinia.</title>
        <authorList>
            <person name="Zhong Y."/>
            <person name="Chen Y."/>
            <person name="Zheng D."/>
            <person name="Pang J."/>
            <person name="Liu Y."/>
            <person name="Luo S."/>
            <person name="Meng S."/>
            <person name="Qian L."/>
            <person name="Wei D."/>
            <person name="Dai S."/>
            <person name="Zhou R."/>
        </authorList>
    </citation>
    <scope>NUCLEOTIDE SEQUENCE [LARGE SCALE GENOMIC DNA]</scope>
    <source>
        <strain evidence="1">BV-YZ2020</strain>
    </source>
</reference>
<protein>
    <submittedName>
        <fullName evidence="1">Uncharacterized protein</fullName>
    </submittedName>
</protein>